<dbReference type="InterPro" id="IPR052196">
    <property type="entry name" value="Bact_Kbp"/>
</dbReference>
<feature type="compositionally biased region" description="Basic residues" evidence="1">
    <location>
        <begin position="95"/>
        <end position="107"/>
    </location>
</feature>
<gene>
    <name evidence="3" type="ORF">G4H13_17715</name>
</gene>
<feature type="region of interest" description="Disordered" evidence="1">
    <location>
        <begin position="84"/>
        <end position="107"/>
    </location>
</feature>
<dbReference type="Proteomes" id="UP000476310">
    <property type="component" value="Unassembled WGS sequence"/>
</dbReference>
<protein>
    <submittedName>
        <fullName evidence="3">LysM peptidoglycan-binding domain-containing protein</fullName>
    </submittedName>
</protein>
<reference evidence="3" key="1">
    <citation type="submission" date="2020-02" db="EMBL/GenBank/DDBJ databases">
        <title>A new Streptomyces sp. for controlling soil-borne diseases.</title>
        <authorList>
            <person name="Li X."/>
            <person name="Tian Y."/>
            <person name="Gao K."/>
        </authorList>
    </citation>
    <scope>NUCLEOTIDE SEQUENCE [LARGE SCALE GENOMIC DNA]</scope>
    <source>
        <strain evidence="3">0250</strain>
    </source>
</reference>
<dbReference type="PANTHER" id="PTHR34700:SF4">
    <property type="entry name" value="PHAGE-LIKE ELEMENT PBSX PROTEIN XKDP"/>
    <property type="match status" value="1"/>
</dbReference>
<proteinExistence type="predicted"/>
<dbReference type="EMBL" id="JAAIKT010000019">
    <property type="protein sequence ID" value="NEW72188.1"/>
    <property type="molecule type" value="Genomic_DNA"/>
</dbReference>
<evidence type="ECO:0000259" key="2">
    <source>
        <dbReference type="PROSITE" id="PS51782"/>
    </source>
</evidence>
<evidence type="ECO:0000256" key="1">
    <source>
        <dbReference type="SAM" id="MobiDB-lite"/>
    </source>
</evidence>
<dbReference type="CDD" id="cd00118">
    <property type="entry name" value="LysM"/>
    <property type="match status" value="1"/>
</dbReference>
<comment type="caution">
    <text evidence="3">The sequence shown here is derived from an EMBL/GenBank/DDBJ whole genome shotgun (WGS) entry which is preliminary data.</text>
</comment>
<dbReference type="InterPro" id="IPR036779">
    <property type="entry name" value="LysM_dom_sf"/>
</dbReference>
<keyword evidence="4" id="KW-1185">Reference proteome</keyword>
<dbReference type="PROSITE" id="PS51782">
    <property type="entry name" value="LYSM"/>
    <property type="match status" value="1"/>
</dbReference>
<dbReference type="PANTHER" id="PTHR34700">
    <property type="entry name" value="POTASSIUM BINDING PROTEIN KBP"/>
    <property type="match status" value="1"/>
</dbReference>
<name>A0A6G4AG22_9ACTN</name>
<dbReference type="Pfam" id="PF01476">
    <property type="entry name" value="LysM"/>
    <property type="match status" value="1"/>
</dbReference>
<dbReference type="SUPFAM" id="SSF54106">
    <property type="entry name" value="LysM domain"/>
    <property type="match status" value="1"/>
</dbReference>
<accession>A0A6G4AG22</accession>
<feature type="domain" description="LysM" evidence="2">
    <location>
        <begin position="178"/>
        <end position="227"/>
    </location>
</feature>
<dbReference type="InterPro" id="IPR018392">
    <property type="entry name" value="LysM"/>
</dbReference>
<organism evidence="3 4">
    <name type="scientific">Streptomyces rhizosphaericus</name>
    <dbReference type="NCBI Taxonomy" id="114699"/>
    <lineage>
        <taxon>Bacteria</taxon>
        <taxon>Bacillati</taxon>
        <taxon>Actinomycetota</taxon>
        <taxon>Actinomycetes</taxon>
        <taxon>Kitasatosporales</taxon>
        <taxon>Streptomycetaceae</taxon>
        <taxon>Streptomyces</taxon>
        <taxon>Streptomyces violaceusniger group</taxon>
    </lineage>
</organism>
<sequence length="230" mass="24526">MSDLPRSAVCRATGIEGGCPDASRAFLPFGLPSPRAGSYVRGTLIASALKFLTLDSLPQTTERLVHARTLGLLFGSHRTRQLPYQDRKKDSMAARGRHRRPRPHRVSRTSLAITAGGAGVALPLIGIGQANAASTPTPTSPTPTATTVTAVTTTRAEPLLIVPKAVPEPPAKAQPRAGSYTVVHGDTLSRIADRERVAGGWERLYEINRQVVGADPDLIRPGQQLTLGHR</sequence>
<evidence type="ECO:0000313" key="4">
    <source>
        <dbReference type="Proteomes" id="UP000476310"/>
    </source>
</evidence>
<dbReference type="Gene3D" id="3.10.350.10">
    <property type="entry name" value="LysM domain"/>
    <property type="match status" value="1"/>
</dbReference>
<evidence type="ECO:0000313" key="3">
    <source>
        <dbReference type="EMBL" id="NEW72188.1"/>
    </source>
</evidence>
<dbReference type="AlphaFoldDB" id="A0A6G4AG22"/>
<dbReference type="SMART" id="SM00257">
    <property type="entry name" value="LysM"/>
    <property type="match status" value="1"/>
</dbReference>